<accession>A0ABM1BAQ7</accession>
<dbReference type="Proteomes" id="UP000694941">
    <property type="component" value="Unplaced"/>
</dbReference>
<keyword evidence="1" id="KW-0812">Transmembrane</keyword>
<dbReference type="SUPFAM" id="SSF103473">
    <property type="entry name" value="MFS general substrate transporter"/>
    <property type="match status" value="1"/>
</dbReference>
<evidence type="ECO:0000313" key="2">
    <source>
        <dbReference type="Proteomes" id="UP000694941"/>
    </source>
</evidence>
<name>A0ABM1BAQ7_LIMPO</name>
<gene>
    <name evidence="3" type="primary">LOC106462824</name>
</gene>
<feature type="transmembrane region" description="Helical" evidence="1">
    <location>
        <begin position="38"/>
        <end position="58"/>
    </location>
</feature>
<feature type="transmembrane region" description="Helical" evidence="1">
    <location>
        <begin position="221"/>
        <end position="240"/>
    </location>
</feature>
<feature type="transmembrane region" description="Helical" evidence="1">
    <location>
        <begin position="348"/>
        <end position="368"/>
    </location>
</feature>
<dbReference type="Gene3D" id="1.20.1250.20">
    <property type="entry name" value="MFS general substrate transporter like domains"/>
    <property type="match status" value="1"/>
</dbReference>
<feature type="transmembrane region" description="Helical" evidence="1">
    <location>
        <begin position="126"/>
        <end position="148"/>
    </location>
</feature>
<feature type="transmembrane region" description="Helical" evidence="1">
    <location>
        <begin position="289"/>
        <end position="310"/>
    </location>
</feature>
<dbReference type="InterPro" id="IPR036259">
    <property type="entry name" value="MFS_trans_sf"/>
</dbReference>
<keyword evidence="1" id="KW-0472">Membrane</keyword>
<dbReference type="InterPro" id="IPR050327">
    <property type="entry name" value="Proton-linked_MCT"/>
</dbReference>
<feature type="transmembrane region" description="Helical" evidence="1">
    <location>
        <begin position="154"/>
        <end position="173"/>
    </location>
</feature>
<dbReference type="PANTHER" id="PTHR11360">
    <property type="entry name" value="MONOCARBOXYLATE TRANSPORTER"/>
    <property type="match status" value="1"/>
</dbReference>
<dbReference type="PANTHER" id="PTHR11360:SF251">
    <property type="entry name" value="MAJOR FACILITATOR SUPERFAMILY (MFS) PROFILE DOMAIN-CONTAINING PROTEIN"/>
    <property type="match status" value="1"/>
</dbReference>
<dbReference type="Pfam" id="PF07690">
    <property type="entry name" value="MFS_1"/>
    <property type="match status" value="1"/>
</dbReference>
<reference evidence="3" key="1">
    <citation type="submission" date="2025-08" db="UniProtKB">
        <authorList>
            <consortium name="RefSeq"/>
        </authorList>
    </citation>
    <scope>IDENTIFICATION</scope>
    <source>
        <tissue evidence="3">Muscle</tissue>
    </source>
</reference>
<feature type="transmembrane region" description="Helical" evidence="1">
    <location>
        <begin position="89"/>
        <end position="105"/>
    </location>
</feature>
<keyword evidence="1" id="KW-1133">Transmembrane helix</keyword>
<dbReference type="RefSeq" id="XP_013778241.2">
    <property type="nucleotide sequence ID" value="XM_013922787.2"/>
</dbReference>
<evidence type="ECO:0000256" key="1">
    <source>
        <dbReference type="SAM" id="Phobius"/>
    </source>
</evidence>
<feature type="transmembrane region" description="Helical" evidence="1">
    <location>
        <begin position="316"/>
        <end position="336"/>
    </location>
</feature>
<dbReference type="InterPro" id="IPR011701">
    <property type="entry name" value="MFS"/>
</dbReference>
<proteinExistence type="predicted"/>
<evidence type="ECO:0000313" key="3">
    <source>
        <dbReference type="RefSeq" id="XP_013778241.2"/>
    </source>
</evidence>
<protein>
    <submittedName>
        <fullName evidence="3">Monocarboxylate transporter 12-like</fullName>
    </submittedName>
</protein>
<feature type="transmembrane region" description="Helical" evidence="1">
    <location>
        <begin position="380"/>
        <end position="399"/>
    </location>
</feature>
<sequence length="574" mass="65085">MDQLGLTEPSRKRPATSRTQAVVTKVRRLVRVRIHKEWIGALSMACGLLVTPLVVAVCRRKSTRLTAVFGGLMTTLGCLFTSFASQMHQVFVSYGFFMSCGLGVARETSNIMIGQYFKRRRELVELFVQSGTGVGIVIVSVLLINIIRLLDWRLGLHAVTGVMFLVFVLGIFYRSASLYHPQRRAILHLKNQKRKVKDKNSSQEKPPFLDFSPLKTKTLQIIMFSTSLSSFGLYTPYFYLVHIAKDEGLEDVSILLLQIFQGFAYIVGCCTFSLLILKNSAQCMIARQYLCQAAMFGVVIAILSFCAVNGYHGYVLFVWIYGIFSGGYQYSLKMYLYEKVRPRNFDRAWSYLQWSQSIPILIGIPVTGYINKSQGPKTGFMFSCGCILAGTLALFLMNFRKSISKKPQVTTNSIEEQDRYEIERCLTLRNTDICTCGNNVSRERAPPIRRCQRTISFATSVDVADDDKRPELLTCISEEGLVDLGENNLLDEWCAAECITSCNKEEKFLMISEFENNLNENVPTPDMRWHNSPRRTCAHPELYDVTRYNHCDDTGFLHGPKRKISVIEEVTSSV</sequence>
<feature type="transmembrane region" description="Helical" evidence="1">
    <location>
        <begin position="252"/>
        <end position="277"/>
    </location>
</feature>
<keyword evidence="2" id="KW-1185">Reference proteome</keyword>
<feature type="transmembrane region" description="Helical" evidence="1">
    <location>
        <begin position="65"/>
        <end position="83"/>
    </location>
</feature>
<organism evidence="2 3">
    <name type="scientific">Limulus polyphemus</name>
    <name type="common">Atlantic horseshoe crab</name>
    <dbReference type="NCBI Taxonomy" id="6850"/>
    <lineage>
        <taxon>Eukaryota</taxon>
        <taxon>Metazoa</taxon>
        <taxon>Ecdysozoa</taxon>
        <taxon>Arthropoda</taxon>
        <taxon>Chelicerata</taxon>
        <taxon>Merostomata</taxon>
        <taxon>Xiphosura</taxon>
        <taxon>Limulidae</taxon>
        <taxon>Limulus</taxon>
    </lineage>
</organism>
<dbReference type="GeneID" id="106462824"/>